<sequence>MLYTYTKGGDILQELKELSFTVDAGKNNSDNVVIYVQVTDRAGNVSKPEEKAVKINSTSPTIEIEFGKGKPVKEKPVNVVEENGTERGYYKAARTATVTITDRASTLDLDAVTFDIKDTVGNDVRSKVKITDWSNAVDPETKLPDPDKAFCEVTFSEDANYIWSISYTNKAGLSALADKDQKKSVNATTIGETPYCFTVDTKAPTGTITANTYVVGGKDPTSSPVWTALIGSENLTFGVWANDKIVITHNEWDETSPIKSKEYFVQKFQTDSEGKKALTVKELAQQKWTDIGKTTEFTPNQQLVVYLKITDMAGHVTYLSTNGLVVDNERPHEEFTAPEIVKESGLTNNKIYNGDVPVVVSANDPVENGVYSGLKQVTYTVYNGTVYNEEDVTQRGVLYSWDGKVPPCQSKEKMRFTVDAKKNNSNDVHILLTAEDNAGNVTSMEYSIKIDITKPIINIEYDNNAADSGTFFRESRRANVTVKERNFDDSLVNITLRATNDGADIALPTVSGWTSSGDLHTATIEYTAEGDYTFDIDVTDKAGNPNEPVHYADGTVAPTAFTIDKTRPTISVTYDNNSALNGNYYNANRTATVVVTEHNFDASRVNITLRATDDGADIALPTVSGWTSSGDRHTATIAYQRDGLYTFDIDVTDKAGNTSADFTEQTFYVDTTAPTLEITGVADRSANNGDIIPVVSYSDTNYDDAQVSITLTGAMRKGVALDGSYADQHNGKVFTFKNFAKEKEVDDIYTLAATLTDKAGNTTEKTILFSVNRFGSTYALSAATEQLNGSYVQTPQDVVVTETNPDALQNIRITLFKNNQTIILQEGTDYRIEVRGGNGQWYEYIYTVLAKNFADDGVYRLTFYSEDAAGNIAENTLDTKKQEIGFGVDKTKPNMVVTNLESDTTYPLENLTVSLSAGDNLLLQSVVVYLDDYSKAYKTWTAEEIAAIVADQGEFTFDIPGDSTGAHQVKIVCTDAAGNEQTEEITNFYVTTNLFVRYYNNKPLFFGSIAAVVVIAGVVIALAAGKKKKNDKEK</sequence>
<evidence type="ECO:0000313" key="3">
    <source>
        <dbReference type="EMBL" id="BCK81270.1"/>
    </source>
</evidence>
<evidence type="ECO:0000256" key="1">
    <source>
        <dbReference type="SAM" id="Phobius"/>
    </source>
</evidence>
<evidence type="ECO:0000313" key="4">
    <source>
        <dbReference type="Proteomes" id="UP000681035"/>
    </source>
</evidence>
<dbReference type="Gene3D" id="2.60.40.10">
    <property type="entry name" value="Immunoglobulins"/>
    <property type="match status" value="2"/>
</dbReference>
<proteinExistence type="predicted"/>
<keyword evidence="1" id="KW-0472">Membrane</keyword>
<feature type="domain" description="Ig-like" evidence="2">
    <location>
        <begin position="640"/>
        <end position="770"/>
    </location>
</feature>
<keyword evidence="1" id="KW-0812">Transmembrane</keyword>
<protein>
    <recommendedName>
        <fullName evidence="2">Ig-like domain-containing protein</fullName>
    </recommendedName>
</protein>
<gene>
    <name evidence="3" type="ORF">MM50RIKEN_10330</name>
</gene>
<feature type="transmembrane region" description="Helical" evidence="1">
    <location>
        <begin position="1004"/>
        <end position="1024"/>
    </location>
</feature>
<organism evidence="3 4">
    <name type="scientific">Vescimonas coprocola</name>
    <dbReference type="NCBI Taxonomy" id="2714355"/>
    <lineage>
        <taxon>Bacteria</taxon>
        <taxon>Bacillati</taxon>
        <taxon>Bacillota</taxon>
        <taxon>Clostridia</taxon>
        <taxon>Eubacteriales</taxon>
        <taxon>Oscillospiraceae</taxon>
        <taxon>Vescimonas</taxon>
    </lineage>
</organism>
<accession>A0A810Q012</accession>
<dbReference type="Pfam" id="PF13750">
    <property type="entry name" value="Big_3_3"/>
    <property type="match status" value="1"/>
</dbReference>
<dbReference type="KEGG" id="vcop:MM50RIKEN_10330"/>
<dbReference type="InterPro" id="IPR022038">
    <property type="entry name" value="Ig-like_bact"/>
</dbReference>
<keyword evidence="1" id="KW-1133">Transmembrane helix</keyword>
<name>A0A810Q012_9FIRM</name>
<dbReference type="EMBL" id="AP023418">
    <property type="protein sequence ID" value="BCK81270.1"/>
    <property type="molecule type" value="Genomic_DNA"/>
</dbReference>
<dbReference type="InterPro" id="IPR013783">
    <property type="entry name" value="Ig-like_fold"/>
</dbReference>
<dbReference type="Proteomes" id="UP000681035">
    <property type="component" value="Chromosome"/>
</dbReference>
<evidence type="ECO:0000259" key="2">
    <source>
        <dbReference type="Pfam" id="PF13750"/>
    </source>
</evidence>
<dbReference type="RefSeq" id="WP_213542021.1">
    <property type="nucleotide sequence ID" value="NZ_AP023418.1"/>
</dbReference>
<dbReference type="AlphaFoldDB" id="A0A810Q012"/>
<keyword evidence="4" id="KW-1185">Reference proteome</keyword>
<reference evidence="3" key="1">
    <citation type="submission" date="2020-09" db="EMBL/GenBank/DDBJ databases">
        <title>New species isolated from human feces.</title>
        <authorList>
            <person name="Kitahara M."/>
            <person name="Shigeno Y."/>
            <person name="Shime M."/>
            <person name="Matsumoto Y."/>
            <person name="Nakamura S."/>
            <person name="Motooka D."/>
            <person name="Fukuoka S."/>
            <person name="Nishikawa H."/>
            <person name="Benno Y."/>
        </authorList>
    </citation>
    <scope>NUCLEOTIDE SEQUENCE</scope>
    <source>
        <strain evidence="3">MM50</strain>
    </source>
</reference>